<feature type="domain" description="Metallo-beta-lactamase" evidence="4">
    <location>
        <begin position="20"/>
        <end position="202"/>
    </location>
</feature>
<proteinExistence type="predicted"/>
<keyword evidence="6" id="KW-1185">Reference proteome</keyword>
<dbReference type="PANTHER" id="PTHR42951">
    <property type="entry name" value="METALLO-BETA-LACTAMASE DOMAIN-CONTAINING"/>
    <property type="match status" value="1"/>
</dbReference>
<dbReference type="EMBL" id="JXAK01000030">
    <property type="protein sequence ID" value="KIL39850.1"/>
    <property type="molecule type" value="Genomic_DNA"/>
</dbReference>
<dbReference type="SUPFAM" id="SSF56281">
    <property type="entry name" value="Metallo-hydrolase/oxidoreductase"/>
    <property type="match status" value="1"/>
</dbReference>
<dbReference type="InterPro" id="IPR001279">
    <property type="entry name" value="Metallo-B-lactamas"/>
</dbReference>
<gene>
    <name evidence="5" type="ORF">SD70_17460</name>
</gene>
<protein>
    <submittedName>
        <fullName evidence="5">Hydrolase glyoxylase</fullName>
    </submittedName>
</protein>
<dbReference type="GO" id="GO:0016787">
    <property type="term" value="F:hydrolase activity"/>
    <property type="evidence" value="ECO:0007669"/>
    <property type="project" value="UniProtKB-KW"/>
</dbReference>
<evidence type="ECO:0000256" key="3">
    <source>
        <dbReference type="ARBA" id="ARBA00048505"/>
    </source>
</evidence>
<evidence type="ECO:0000313" key="5">
    <source>
        <dbReference type="EMBL" id="KIL39850.1"/>
    </source>
</evidence>
<keyword evidence="5" id="KW-0378">Hydrolase</keyword>
<dbReference type="RefSeq" id="WP_041048814.1">
    <property type="nucleotide sequence ID" value="NZ_JXAK01000030.1"/>
</dbReference>
<reference evidence="5 6" key="1">
    <citation type="submission" date="2014-12" db="EMBL/GenBank/DDBJ databases">
        <title>Draft genome sequence of Paenibacillus kamchatkensis strain B-2647.</title>
        <authorList>
            <person name="Karlyshev A.V."/>
            <person name="Kudryashova E.B."/>
        </authorList>
    </citation>
    <scope>NUCLEOTIDE SEQUENCE [LARGE SCALE GENOMIC DNA]</scope>
    <source>
        <strain evidence="5 6">VKM B-2647</strain>
    </source>
</reference>
<evidence type="ECO:0000256" key="2">
    <source>
        <dbReference type="ARBA" id="ARBA00034301"/>
    </source>
</evidence>
<dbReference type="InterPro" id="IPR036866">
    <property type="entry name" value="RibonucZ/Hydroxyglut_hydro"/>
</dbReference>
<name>A0ABR5AH11_9BACL</name>
<dbReference type="PANTHER" id="PTHR42951:SF17">
    <property type="entry name" value="METALLO-BETA-LACTAMASE DOMAIN-CONTAINING PROTEIN"/>
    <property type="match status" value="1"/>
</dbReference>
<comment type="caution">
    <text evidence="5">The sequence shown here is derived from an EMBL/GenBank/DDBJ whole genome shotgun (WGS) entry which is preliminary data.</text>
</comment>
<comment type="catalytic activity">
    <reaction evidence="3">
        <text>3',5'-cyclic UMP + H2O = UMP + H(+)</text>
        <dbReference type="Rhea" id="RHEA:70575"/>
        <dbReference type="ChEBI" id="CHEBI:15377"/>
        <dbReference type="ChEBI" id="CHEBI:15378"/>
        <dbReference type="ChEBI" id="CHEBI:57865"/>
        <dbReference type="ChEBI" id="CHEBI:184387"/>
    </reaction>
    <physiologicalReaction direction="left-to-right" evidence="3">
        <dbReference type="Rhea" id="RHEA:70576"/>
    </physiologicalReaction>
</comment>
<dbReference type="InterPro" id="IPR050855">
    <property type="entry name" value="NDM-1-like"/>
</dbReference>
<dbReference type="Pfam" id="PF00753">
    <property type="entry name" value="Lactamase_B"/>
    <property type="match status" value="1"/>
</dbReference>
<dbReference type="SMART" id="SM00849">
    <property type="entry name" value="Lactamase_B"/>
    <property type="match status" value="1"/>
</dbReference>
<sequence length="226" mass="24810">MKIEAISNRVWSLKTWIIIPVTVWAVADEDGLTLIDAGIPAMAGGILRFVEQSGLQLRRVVLTHGHSDHIGALKRVLAVHRVPVYAHPDEIPYMEGRLPYPRRRKAVPVIAPGDVLPLESEGDRLLPVGGLVPYHTPGHSPGHVAYYEPEAGVLLAGDLFTSKRGTIRRPMAMFTADMAEAVRSSAIVDRLRPARLEVCHGGPVLHPAEQIEAYRQQAWKRIGANA</sequence>
<evidence type="ECO:0000313" key="6">
    <source>
        <dbReference type="Proteomes" id="UP000031967"/>
    </source>
</evidence>
<comment type="catalytic activity">
    <reaction evidence="1">
        <text>3',5'-cyclic CMP + H2O = CMP + H(+)</text>
        <dbReference type="Rhea" id="RHEA:72675"/>
        <dbReference type="ChEBI" id="CHEBI:15377"/>
        <dbReference type="ChEBI" id="CHEBI:15378"/>
        <dbReference type="ChEBI" id="CHEBI:58003"/>
        <dbReference type="ChEBI" id="CHEBI:60377"/>
    </reaction>
    <physiologicalReaction direction="left-to-right" evidence="1">
        <dbReference type="Rhea" id="RHEA:72676"/>
    </physiologicalReaction>
</comment>
<dbReference type="Gene3D" id="3.60.15.10">
    <property type="entry name" value="Ribonuclease Z/Hydroxyacylglutathione hydrolase-like"/>
    <property type="match status" value="1"/>
</dbReference>
<evidence type="ECO:0000256" key="1">
    <source>
        <dbReference type="ARBA" id="ARBA00034221"/>
    </source>
</evidence>
<dbReference type="CDD" id="cd07721">
    <property type="entry name" value="yflN-like_MBL-fold"/>
    <property type="match status" value="1"/>
</dbReference>
<evidence type="ECO:0000259" key="4">
    <source>
        <dbReference type="SMART" id="SM00849"/>
    </source>
</evidence>
<dbReference type="Proteomes" id="UP000031967">
    <property type="component" value="Unassembled WGS sequence"/>
</dbReference>
<organism evidence="5 6">
    <name type="scientific">Gordoniibacillus kamchatkensis</name>
    <dbReference type="NCBI Taxonomy" id="1590651"/>
    <lineage>
        <taxon>Bacteria</taxon>
        <taxon>Bacillati</taxon>
        <taxon>Bacillota</taxon>
        <taxon>Bacilli</taxon>
        <taxon>Bacillales</taxon>
        <taxon>Paenibacillaceae</taxon>
        <taxon>Gordoniibacillus</taxon>
    </lineage>
</organism>
<accession>A0ABR5AH11</accession>
<comment type="function">
    <text evidence="2">Counteracts the endogenous Pycsar antiviral defense system. Phosphodiesterase that enables metal-dependent hydrolysis of host cyclic nucleotide Pycsar defense signals such as cCMP and cUMP.</text>
</comment>